<keyword evidence="4 7" id="KW-0812">Transmembrane</keyword>
<evidence type="ECO:0000256" key="5">
    <source>
        <dbReference type="ARBA" id="ARBA00022989"/>
    </source>
</evidence>
<protein>
    <recommendedName>
        <fullName evidence="8">MgtC/SapB/SrpB/YhiD N-terminal domain-containing protein</fullName>
    </recommendedName>
</protein>
<dbReference type="PANTHER" id="PTHR33778:SF1">
    <property type="entry name" value="MAGNESIUM TRANSPORTER YHID-RELATED"/>
    <property type="match status" value="1"/>
</dbReference>
<dbReference type="GO" id="GO:0005886">
    <property type="term" value="C:plasma membrane"/>
    <property type="evidence" value="ECO:0007669"/>
    <property type="project" value="UniProtKB-SubCell"/>
</dbReference>
<evidence type="ECO:0000256" key="2">
    <source>
        <dbReference type="ARBA" id="ARBA00009298"/>
    </source>
</evidence>
<organism evidence="9 10">
    <name type="scientific">candidate division WOR_3 bacterium SM23_60</name>
    <dbReference type="NCBI Taxonomy" id="1703780"/>
    <lineage>
        <taxon>Bacteria</taxon>
        <taxon>Bacteria division WOR-3</taxon>
    </lineage>
</organism>
<dbReference type="InterPro" id="IPR003416">
    <property type="entry name" value="MgtC/SapB/SrpB/YhiD_fam"/>
</dbReference>
<comment type="caution">
    <text evidence="9">The sequence shown here is derived from an EMBL/GenBank/DDBJ whole genome shotgun (WGS) entry which is preliminary data.</text>
</comment>
<feature type="transmembrane region" description="Helical" evidence="7">
    <location>
        <begin position="63"/>
        <end position="80"/>
    </location>
</feature>
<dbReference type="PRINTS" id="PR01837">
    <property type="entry name" value="MGTCSAPBPROT"/>
</dbReference>
<accession>A0A0S8G8C0</accession>
<dbReference type="Pfam" id="PF02308">
    <property type="entry name" value="MgtC"/>
    <property type="match status" value="1"/>
</dbReference>
<feature type="domain" description="MgtC/SapB/SrpB/YhiD N-terminal" evidence="8">
    <location>
        <begin position="10"/>
        <end position="132"/>
    </location>
</feature>
<dbReference type="EMBL" id="LJUO01000131">
    <property type="protein sequence ID" value="KPK69304.1"/>
    <property type="molecule type" value="Genomic_DNA"/>
</dbReference>
<dbReference type="PATRIC" id="fig|1703780.3.peg.1431"/>
<evidence type="ECO:0000256" key="3">
    <source>
        <dbReference type="ARBA" id="ARBA00022475"/>
    </source>
</evidence>
<feature type="transmembrane region" description="Helical" evidence="7">
    <location>
        <begin position="6"/>
        <end position="22"/>
    </location>
</feature>
<evidence type="ECO:0000256" key="7">
    <source>
        <dbReference type="SAM" id="Phobius"/>
    </source>
</evidence>
<evidence type="ECO:0000256" key="6">
    <source>
        <dbReference type="ARBA" id="ARBA00023136"/>
    </source>
</evidence>
<sequence>MELQTIIIRLVVSIIIGGLVGLEREIEHKPAGLRTIMLVCLGSTIFMLIGFELCEFGSDVGRIVAGVVTGVGFLGAGAIIRARGEVHGLTTAATIWLASGLGLAIGAGHFVLAVIACVLILIVLRILGLIERALSKK</sequence>
<feature type="transmembrane region" description="Helical" evidence="7">
    <location>
        <begin position="31"/>
        <end position="51"/>
    </location>
</feature>
<dbReference type="PANTHER" id="PTHR33778">
    <property type="entry name" value="PROTEIN MGTC"/>
    <property type="match status" value="1"/>
</dbReference>
<evidence type="ECO:0000256" key="4">
    <source>
        <dbReference type="ARBA" id="ARBA00022692"/>
    </source>
</evidence>
<feature type="transmembrane region" description="Helical" evidence="7">
    <location>
        <begin position="111"/>
        <end position="130"/>
    </location>
</feature>
<name>A0A0S8G8C0_UNCW3</name>
<dbReference type="InterPro" id="IPR049177">
    <property type="entry name" value="MgtC_SapB_SrpB_YhiD_N"/>
</dbReference>
<keyword evidence="6 7" id="KW-0472">Membrane</keyword>
<evidence type="ECO:0000313" key="10">
    <source>
        <dbReference type="Proteomes" id="UP000051096"/>
    </source>
</evidence>
<evidence type="ECO:0000313" key="9">
    <source>
        <dbReference type="EMBL" id="KPK69304.1"/>
    </source>
</evidence>
<evidence type="ECO:0000259" key="8">
    <source>
        <dbReference type="Pfam" id="PF02308"/>
    </source>
</evidence>
<keyword evidence="5 7" id="KW-1133">Transmembrane helix</keyword>
<keyword evidence="3" id="KW-1003">Cell membrane</keyword>
<dbReference type="AlphaFoldDB" id="A0A0S8G8C0"/>
<comment type="subcellular location">
    <subcellularLocation>
        <location evidence="1">Cell membrane</location>
        <topology evidence="1">Multi-pass membrane protein</topology>
    </subcellularLocation>
</comment>
<proteinExistence type="inferred from homology"/>
<gene>
    <name evidence="9" type="ORF">AMJ87_10685</name>
</gene>
<evidence type="ECO:0000256" key="1">
    <source>
        <dbReference type="ARBA" id="ARBA00004651"/>
    </source>
</evidence>
<reference evidence="9 10" key="1">
    <citation type="journal article" date="2015" name="Microbiome">
        <title>Genomic resolution of linkages in carbon, nitrogen, and sulfur cycling among widespread estuary sediment bacteria.</title>
        <authorList>
            <person name="Baker B.J."/>
            <person name="Lazar C.S."/>
            <person name="Teske A.P."/>
            <person name="Dick G.J."/>
        </authorList>
    </citation>
    <scope>NUCLEOTIDE SEQUENCE [LARGE SCALE GENOMIC DNA]</scope>
    <source>
        <strain evidence="9">SM23_60</strain>
    </source>
</reference>
<comment type="similarity">
    <text evidence="2">Belongs to the MgtC/SapB family.</text>
</comment>
<dbReference type="Proteomes" id="UP000051096">
    <property type="component" value="Unassembled WGS sequence"/>
</dbReference>